<keyword evidence="8" id="KW-0539">Nucleus</keyword>
<reference evidence="10 11" key="1">
    <citation type="submission" date="2024-05" db="EMBL/GenBank/DDBJ databases">
        <title>Long read based assembly of the Candida bracarensis genome reveals expanded adhesin content.</title>
        <authorList>
            <person name="Marcet-Houben M."/>
            <person name="Ksiezopolska E."/>
            <person name="Gabaldon T."/>
        </authorList>
    </citation>
    <scope>NUCLEOTIDE SEQUENCE [LARGE SCALE GENOMIC DNA]</scope>
    <source>
        <strain evidence="10 11">CBM6</strain>
    </source>
</reference>
<evidence type="ECO:0000256" key="1">
    <source>
        <dbReference type="ARBA" id="ARBA00004123"/>
    </source>
</evidence>
<dbReference type="PANTHER" id="PTHR11953:SF2">
    <property type="entry name" value="EXOSOME COMPLEX COMPONENT MTR3"/>
    <property type="match status" value="1"/>
</dbReference>
<dbReference type="InterPro" id="IPR050080">
    <property type="entry name" value="RNase_PH"/>
</dbReference>
<dbReference type="InterPro" id="IPR020568">
    <property type="entry name" value="Ribosomal_Su5_D2-typ_SF"/>
</dbReference>
<dbReference type="PANTHER" id="PTHR11953">
    <property type="entry name" value="EXOSOME COMPLEX COMPONENT"/>
    <property type="match status" value="1"/>
</dbReference>
<dbReference type="InterPro" id="IPR027408">
    <property type="entry name" value="PNPase/RNase_PH_dom_sf"/>
</dbReference>
<keyword evidence="5" id="KW-0698">rRNA processing</keyword>
<sequence length="246" mass="27361">MNVQDRRRLLGPSSAKPIAFSTTVDQTKESYEPDSTEQIALHTGFISNCNGSALVEVKDPKVTKHQTSLITSVYGPKSIRGSFTSQASLSIQLKNGLLEKYDTKELKEVAGFLTNLFSGVVNLKRYPKAGIDIFVYITYEKDLSNFKEQNNVSGVSSNIYKIIPHCITSITMALIDAEIEMVDLAAAGQSNGSVVSFIKGGQEVIGVWKDSNKEDDNIMDIIDSCRAEYHQYRSIMRKYLEQKTKI</sequence>
<keyword evidence="6" id="KW-0271">Exosome</keyword>
<evidence type="ECO:0000256" key="2">
    <source>
        <dbReference type="ARBA" id="ARBA00004496"/>
    </source>
</evidence>
<accession>A0ABR4NTB1</accession>
<keyword evidence="4" id="KW-0963">Cytoplasm</keyword>
<evidence type="ECO:0000256" key="7">
    <source>
        <dbReference type="ARBA" id="ARBA00022884"/>
    </source>
</evidence>
<evidence type="ECO:0000256" key="8">
    <source>
        <dbReference type="ARBA" id="ARBA00023242"/>
    </source>
</evidence>
<dbReference type="EMBL" id="JBEVYD010000006">
    <property type="protein sequence ID" value="KAL3231710.1"/>
    <property type="molecule type" value="Genomic_DNA"/>
</dbReference>
<name>A0ABR4NTB1_9SACH</name>
<evidence type="ECO:0000256" key="6">
    <source>
        <dbReference type="ARBA" id="ARBA00022835"/>
    </source>
</evidence>
<protein>
    <submittedName>
        <fullName evidence="10">Exosome complex component MTR3</fullName>
    </submittedName>
</protein>
<evidence type="ECO:0000256" key="3">
    <source>
        <dbReference type="ARBA" id="ARBA00006678"/>
    </source>
</evidence>
<keyword evidence="11" id="KW-1185">Reference proteome</keyword>
<proteinExistence type="inferred from homology"/>
<dbReference type="Pfam" id="PF01138">
    <property type="entry name" value="RNase_PH"/>
    <property type="match status" value="1"/>
</dbReference>
<dbReference type="Proteomes" id="UP001623330">
    <property type="component" value="Unassembled WGS sequence"/>
</dbReference>
<feature type="domain" description="Exoribonuclease phosphorolytic" evidence="9">
    <location>
        <begin position="39"/>
        <end position="180"/>
    </location>
</feature>
<gene>
    <name evidence="10" type="ORF">RNJ44_00245</name>
</gene>
<evidence type="ECO:0000256" key="4">
    <source>
        <dbReference type="ARBA" id="ARBA00022490"/>
    </source>
</evidence>
<comment type="similarity">
    <text evidence="3">Belongs to the RNase PH family.</text>
</comment>
<comment type="subcellular location">
    <subcellularLocation>
        <location evidence="2">Cytoplasm</location>
    </subcellularLocation>
    <subcellularLocation>
        <location evidence="1">Nucleus</location>
    </subcellularLocation>
</comment>
<keyword evidence="7" id="KW-0694">RNA-binding</keyword>
<evidence type="ECO:0000313" key="11">
    <source>
        <dbReference type="Proteomes" id="UP001623330"/>
    </source>
</evidence>
<organism evidence="10 11">
    <name type="scientific">Nakaseomyces bracarensis</name>
    <dbReference type="NCBI Taxonomy" id="273131"/>
    <lineage>
        <taxon>Eukaryota</taxon>
        <taxon>Fungi</taxon>
        <taxon>Dikarya</taxon>
        <taxon>Ascomycota</taxon>
        <taxon>Saccharomycotina</taxon>
        <taxon>Saccharomycetes</taxon>
        <taxon>Saccharomycetales</taxon>
        <taxon>Saccharomycetaceae</taxon>
        <taxon>Nakaseomyces</taxon>
    </lineage>
</organism>
<dbReference type="InterPro" id="IPR001247">
    <property type="entry name" value="ExoRNase_PH_dom1"/>
</dbReference>
<evidence type="ECO:0000256" key="5">
    <source>
        <dbReference type="ARBA" id="ARBA00022552"/>
    </source>
</evidence>
<evidence type="ECO:0000259" key="9">
    <source>
        <dbReference type="Pfam" id="PF01138"/>
    </source>
</evidence>
<comment type="caution">
    <text evidence="10">The sequence shown here is derived from an EMBL/GenBank/DDBJ whole genome shotgun (WGS) entry which is preliminary data.</text>
</comment>
<evidence type="ECO:0000313" key="10">
    <source>
        <dbReference type="EMBL" id="KAL3231710.1"/>
    </source>
</evidence>
<dbReference type="Gene3D" id="3.30.230.70">
    <property type="entry name" value="GHMP Kinase, N-terminal domain"/>
    <property type="match status" value="1"/>
</dbReference>
<dbReference type="SUPFAM" id="SSF54211">
    <property type="entry name" value="Ribosomal protein S5 domain 2-like"/>
    <property type="match status" value="1"/>
</dbReference>